<organism evidence="1 2">
    <name type="scientific">Natronocella acetinitrilica</name>
    <dbReference type="NCBI Taxonomy" id="414046"/>
    <lineage>
        <taxon>Bacteria</taxon>
        <taxon>Pseudomonadati</taxon>
        <taxon>Pseudomonadota</taxon>
        <taxon>Gammaproteobacteria</taxon>
        <taxon>Chromatiales</taxon>
        <taxon>Ectothiorhodospiraceae</taxon>
        <taxon>Natronocella</taxon>
    </lineage>
</organism>
<reference evidence="1" key="1">
    <citation type="submission" date="2022-03" db="EMBL/GenBank/DDBJ databases">
        <title>Genomic Encyclopedia of Type Strains, Phase III (KMG-III): the genomes of soil and plant-associated and newly described type strains.</title>
        <authorList>
            <person name="Whitman W."/>
        </authorList>
    </citation>
    <scope>NUCLEOTIDE SEQUENCE</scope>
    <source>
        <strain evidence="1">ANL 6-2</strain>
    </source>
</reference>
<dbReference type="Proteomes" id="UP001205843">
    <property type="component" value="Unassembled WGS sequence"/>
</dbReference>
<gene>
    <name evidence="1" type="ORF">J2T57_001595</name>
</gene>
<evidence type="ECO:0000313" key="2">
    <source>
        <dbReference type="Proteomes" id="UP001205843"/>
    </source>
</evidence>
<sequence>MTRTWHGAGAARPIEDRIMTRSDEEFLGAVEAAVLLEGSPWAHTPRRTLELALGARLTATQGAAHGFAALGIQALRLHAPIGEGAIIALTVTTREGDETLERNVLLQPEEMAGARLLRGAALSVRNDVLEGMVVTLEGDLPGTPDLDTALVEALTACARAGVLAALRIAGMARLSQRQNAGLESAPGDDMAAPAA</sequence>
<evidence type="ECO:0000313" key="1">
    <source>
        <dbReference type="EMBL" id="MCP1674493.1"/>
    </source>
</evidence>
<proteinExistence type="predicted"/>
<keyword evidence="2" id="KW-1185">Reference proteome</keyword>
<protein>
    <submittedName>
        <fullName evidence="1">Uncharacterized protein</fullName>
    </submittedName>
</protein>
<comment type="caution">
    <text evidence="1">The sequence shown here is derived from an EMBL/GenBank/DDBJ whole genome shotgun (WGS) entry which is preliminary data.</text>
</comment>
<dbReference type="RefSeq" id="WP_253476525.1">
    <property type="nucleotide sequence ID" value="NZ_JALJXV010000003.1"/>
</dbReference>
<name>A0AAE3KC41_9GAMM</name>
<dbReference type="EMBL" id="JALJXV010000003">
    <property type="protein sequence ID" value="MCP1674493.1"/>
    <property type="molecule type" value="Genomic_DNA"/>
</dbReference>
<accession>A0AAE3KC41</accession>
<dbReference type="AlphaFoldDB" id="A0AAE3KC41"/>